<dbReference type="Proteomes" id="UP000091967">
    <property type="component" value="Unassembled WGS sequence"/>
</dbReference>
<organism evidence="2 3">
    <name type="scientific">Fusarium poae</name>
    <dbReference type="NCBI Taxonomy" id="36050"/>
    <lineage>
        <taxon>Eukaryota</taxon>
        <taxon>Fungi</taxon>
        <taxon>Dikarya</taxon>
        <taxon>Ascomycota</taxon>
        <taxon>Pezizomycotina</taxon>
        <taxon>Sordariomycetes</taxon>
        <taxon>Hypocreomycetidae</taxon>
        <taxon>Hypocreales</taxon>
        <taxon>Nectriaceae</taxon>
        <taxon>Fusarium</taxon>
    </lineage>
</organism>
<name>A0A1B8AUR8_FUSPO</name>
<reference evidence="2 3" key="1">
    <citation type="submission" date="2016-06" db="EMBL/GenBank/DDBJ databases">
        <title>Living apart together: crosstalk between the core and supernumerary genomes in a fungal plant pathogen.</title>
        <authorList>
            <person name="Vanheule A."/>
            <person name="Audenaert K."/>
            <person name="Warris S."/>
            <person name="Van De Geest H."/>
            <person name="Schijlen E."/>
            <person name="Hofte M."/>
            <person name="De Saeger S."/>
            <person name="Haesaert G."/>
            <person name="Waalwijk C."/>
            <person name="Van Der Lee T."/>
        </authorList>
    </citation>
    <scope>NUCLEOTIDE SEQUENCE [LARGE SCALE GENOMIC DNA]</scope>
    <source>
        <strain evidence="2 3">2516</strain>
    </source>
</reference>
<protein>
    <submittedName>
        <fullName evidence="2">Uncharacterized protein</fullName>
    </submittedName>
</protein>
<evidence type="ECO:0000313" key="3">
    <source>
        <dbReference type="Proteomes" id="UP000091967"/>
    </source>
</evidence>
<dbReference type="AlphaFoldDB" id="A0A1B8AUR8"/>
<dbReference type="EMBL" id="LYXU01000002">
    <property type="protein sequence ID" value="OBS24279.1"/>
    <property type="molecule type" value="Genomic_DNA"/>
</dbReference>
<feature type="region of interest" description="Disordered" evidence="1">
    <location>
        <begin position="101"/>
        <end position="125"/>
    </location>
</feature>
<evidence type="ECO:0000256" key="1">
    <source>
        <dbReference type="SAM" id="MobiDB-lite"/>
    </source>
</evidence>
<keyword evidence="3" id="KW-1185">Reference proteome</keyword>
<proteinExistence type="predicted"/>
<gene>
    <name evidence="2" type="ORF">FPOA_04825</name>
</gene>
<sequence>MTSQAPQQELGITSEKRMQQLIKRIQNDTYKITQQDLEFISDNQFEWSQHRIIDAAFEKKVQDAKDAYDNLAPGDGSLFAHYTAFLADEDSERQDKDIGQLRRLNPEEFKAAQEDIASRPVDPKS</sequence>
<accession>A0A1B8AUR8</accession>
<comment type="caution">
    <text evidence="2">The sequence shown here is derived from an EMBL/GenBank/DDBJ whole genome shotgun (WGS) entry which is preliminary data.</text>
</comment>
<evidence type="ECO:0000313" key="2">
    <source>
        <dbReference type="EMBL" id="OBS24279.1"/>
    </source>
</evidence>